<evidence type="ECO:0000256" key="2">
    <source>
        <dbReference type="ARBA" id="ARBA00023125"/>
    </source>
</evidence>
<evidence type="ECO:0000259" key="5">
    <source>
        <dbReference type="PROSITE" id="PS50977"/>
    </source>
</evidence>
<dbReference type="OrthoDB" id="9802498at2"/>
<dbReference type="InterPro" id="IPR041478">
    <property type="entry name" value="TetR_C_27"/>
</dbReference>
<accession>A0A1G7QL65</accession>
<protein>
    <submittedName>
        <fullName evidence="6">Transcriptional regulator, TetR family</fullName>
    </submittedName>
</protein>
<organism evidence="6 7">
    <name type="scientific">Streptomyces griseoaurantiacus</name>
    <dbReference type="NCBI Taxonomy" id="68213"/>
    <lineage>
        <taxon>Bacteria</taxon>
        <taxon>Bacillati</taxon>
        <taxon>Actinomycetota</taxon>
        <taxon>Actinomycetes</taxon>
        <taxon>Kitasatosporales</taxon>
        <taxon>Streptomycetaceae</taxon>
        <taxon>Streptomyces</taxon>
        <taxon>Streptomyces aurantiacus group</taxon>
    </lineage>
</organism>
<dbReference type="InterPro" id="IPR050109">
    <property type="entry name" value="HTH-type_TetR-like_transc_reg"/>
</dbReference>
<dbReference type="EMBL" id="FNAX01000013">
    <property type="protein sequence ID" value="SDF98370.1"/>
    <property type="molecule type" value="Genomic_DNA"/>
</dbReference>
<sequence>MTAARPLDAEAILTATEAVLRRHGPEKATVRDVARALGVSHASVYRHFPSKAALREAVTRRFISRAHEGLGPLARDTRLAPPDRVRAWLTALFTSKRNMTCEDPELFATHRILVAEHRAAATDHVADLLEQLSGIIADGIRTGDFAPTDPAATARTLFDATMAYHHPAHAPEWQSPETEAALQSVCTLLIAGLTGPGSARD</sequence>
<evidence type="ECO:0000313" key="6">
    <source>
        <dbReference type="EMBL" id="SDF98370.1"/>
    </source>
</evidence>
<dbReference type="InterPro" id="IPR023772">
    <property type="entry name" value="DNA-bd_HTH_TetR-type_CS"/>
</dbReference>
<dbReference type="InterPro" id="IPR001647">
    <property type="entry name" value="HTH_TetR"/>
</dbReference>
<dbReference type="Proteomes" id="UP000198614">
    <property type="component" value="Unassembled WGS sequence"/>
</dbReference>
<dbReference type="SUPFAM" id="SSF46689">
    <property type="entry name" value="Homeodomain-like"/>
    <property type="match status" value="1"/>
</dbReference>
<gene>
    <name evidence="6" type="ORF">SAMN05216260_1135</name>
</gene>
<dbReference type="PANTHER" id="PTHR30055:SF151">
    <property type="entry name" value="TRANSCRIPTIONAL REGULATORY PROTEIN"/>
    <property type="match status" value="1"/>
</dbReference>
<dbReference type="GO" id="GO:0000976">
    <property type="term" value="F:transcription cis-regulatory region binding"/>
    <property type="evidence" value="ECO:0007669"/>
    <property type="project" value="TreeGrafter"/>
</dbReference>
<dbReference type="Gene3D" id="1.10.357.10">
    <property type="entry name" value="Tetracycline Repressor, domain 2"/>
    <property type="match status" value="1"/>
</dbReference>
<dbReference type="Pfam" id="PF17935">
    <property type="entry name" value="TetR_C_27"/>
    <property type="match status" value="1"/>
</dbReference>
<keyword evidence="1" id="KW-0805">Transcription regulation</keyword>
<evidence type="ECO:0000313" key="7">
    <source>
        <dbReference type="Proteomes" id="UP000198614"/>
    </source>
</evidence>
<evidence type="ECO:0000256" key="3">
    <source>
        <dbReference type="ARBA" id="ARBA00023163"/>
    </source>
</evidence>
<evidence type="ECO:0000256" key="4">
    <source>
        <dbReference type="PROSITE-ProRule" id="PRU00335"/>
    </source>
</evidence>
<dbReference type="AlphaFoldDB" id="A0A1G7QL65"/>
<dbReference type="SUPFAM" id="SSF48498">
    <property type="entry name" value="Tetracyclin repressor-like, C-terminal domain"/>
    <property type="match status" value="1"/>
</dbReference>
<keyword evidence="3" id="KW-0804">Transcription</keyword>
<dbReference type="InterPro" id="IPR036271">
    <property type="entry name" value="Tet_transcr_reg_TetR-rel_C_sf"/>
</dbReference>
<name>A0A1G7QL65_9ACTN</name>
<dbReference type="PROSITE" id="PS50977">
    <property type="entry name" value="HTH_TETR_2"/>
    <property type="match status" value="1"/>
</dbReference>
<dbReference type="GO" id="GO:0003700">
    <property type="term" value="F:DNA-binding transcription factor activity"/>
    <property type="evidence" value="ECO:0007669"/>
    <property type="project" value="TreeGrafter"/>
</dbReference>
<reference evidence="6 7" key="1">
    <citation type="submission" date="2016-10" db="EMBL/GenBank/DDBJ databases">
        <authorList>
            <person name="de Groot N.N."/>
        </authorList>
    </citation>
    <scope>NUCLEOTIDE SEQUENCE [LARGE SCALE GENOMIC DNA]</scope>
    <source>
        <strain evidence="6 7">CGMCC 4.1859</strain>
    </source>
</reference>
<feature type="DNA-binding region" description="H-T-H motif" evidence="4">
    <location>
        <begin position="29"/>
        <end position="48"/>
    </location>
</feature>
<proteinExistence type="predicted"/>
<keyword evidence="2 4" id="KW-0238">DNA-binding</keyword>
<dbReference type="PANTHER" id="PTHR30055">
    <property type="entry name" value="HTH-TYPE TRANSCRIPTIONAL REGULATOR RUTR"/>
    <property type="match status" value="1"/>
</dbReference>
<feature type="domain" description="HTH tetR-type" evidence="5">
    <location>
        <begin position="6"/>
        <end position="66"/>
    </location>
</feature>
<dbReference type="InterPro" id="IPR009057">
    <property type="entry name" value="Homeodomain-like_sf"/>
</dbReference>
<dbReference type="Pfam" id="PF00440">
    <property type="entry name" value="TetR_N"/>
    <property type="match status" value="1"/>
</dbReference>
<dbReference type="PROSITE" id="PS01081">
    <property type="entry name" value="HTH_TETR_1"/>
    <property type="match status" value="1"/>
</dbReference>
<dbReference type="PRINTS" id="PR00455">
    <property type="entry name" value="HTHTETR"/>
</dbReference>
<evidence type="ECO:0000256" key="1">
    <source>
        <dbReference type="ARBA" id="ARBA00023015"/>
    </source>
</evidence>